<dbReference type="OrthoDB" id="9794724at2"/>
<feature type="transmembrane region" description="Helical" evidence="1">
    <location>
        <begin position="568"/>
        <end position="585"/>
    </location>
</feature>
<feature type="transmembrane region" description="Helical" evidence="1">
    <location>
        <begin position="348"/>
        <end position="371"/>
    </location>
</feature>
<feature type="transmembrane region" description="Helical" evidence="1">
    <location>
        <begin position="267"/>
        <end position="291"/>
    </location>
</feature>
<dbReference type="SUPFAM" id="SSF82866">
    <property type="entry name" value="Multidrug efflux transporter AcrB transmembrane domain"/>
    <property type="match status" value="2"/>
</dbReference>
<feature type="transmembrane region" description="Helical" evidence="1">
    <location>
        <begin position="236"/>
        <end position="255"/>
    </location>
</feature>
<feature type="transmembrane region" description="Helical" evidence="1">
    <location>
        <begin position="213"/>
        <end position="231"/>
    </location>
</feature>
<feature type="transmembrane region" description="Helical" evidence="1">
    <location>
        <begin position="619"/>
        <end position="641"/>
    </location>
</feature>
<feature type="transmembrane region" description="Helical" evidence="1">
    <location>
        <begin position="312"/>
        <end position="336"/>
    </location>
</feature>
<dbReference type="RefSeq" id="WP_008029180.1">
    <property type="nucleotide sequence ID" value="NZ_ACYY01000006.1"/>
</dbReference>
<organism evidence="3 4">
    <name type="scientific">Rhodobacter ferrooxidans</name>
    <dbReference type="NCBI Taxonomy" id="371731"/>
    <lineage>
        <taxon>Bacteria</taxon>
        <taxon>Pseudomonadati</taxon>
        <taxon>Pseudomonadota</taxon>
        <taxon>Alphaproteobacteria</taxon>
        <taxon>Rhodobacterales</taxon>
        <taxon>Rhodobacter group</taxon>
        <taxon>Rhodobacter</taxon>
    </lineage>
</organism>
<sequence length="719" mass="76077">MRRFSPQALLAGLLAHRWLVALVLALLIPLAAWQAQGVRARVDMDALLDGNSPAFTAWRDLERRFVPFSRDEVFVVTSDAGSLAAPGQLDALQDLLIELNLTPGVAATLSILALPASDDSGVAWLATPAALALEPADRLAGLRAGQAMAGQMISADLSATLVLVMPEPAADNPALVAEILAIAKGLDNGLQLRPAGLNEMSRTAASGLVQDQVWLIPASVVLCLAISFWLLGSWRAVLICGAPPLTGTLWFLGWLGWRDLPIDQFMALVPIVLIVLAFSDCIHLYTGAVAAQAEAQAQGAPPDAAARKALSQIFPAVFMTNMSTSVGFLCLLVVQAPALHNLAISGSMGMLLTFSAEVLMLPLLFSLVGGTQHRLGARLPKFGPLRRLAQKVAGYPRQVVLGVALLMAGLIWVENVIPTGYSLSEHIAPEAPVIQTLRDLERLGLASDSLQVVVADADGQPGLSDADRRLLGQVAGILYHSSDDVTAALQLWAQKAPDAAVLRRFVAEDQLAYDLPLSLTADDSGARLVSTAADLTATFAAAGLADKVQINGYSLMLVQAVPKLITKLQWGFYLEILLITLVIWASQRSPRLALVALLPNVIPILCVDGWLYLSGQEVTLTSAVATTVAFGLAVDNGIHVLNHYRLASGSVAERIHIALAEAAPPILTTTVLLLGGFCVVAFSVTPSVTVFGTLVVLALTLVCVSSLLLLPGIMRWSLR</sequence>
<accession>C8RZP0</accession>
<feature type="transmembrane region" description="Helical" evidence="1">
    <location>
        <begin position="690"/>
        <end position="710"/>
    </location>
</feature>
<dbReference type="InterPro" id="IPR050545">
    <property type="entry name" value="Mycobact_MmpL"/>
</dbReference>
<feature type="transmembrane region" description="Helical" evidence="1">
    <location>
        <begin position="592"/>
        <end position="613"/>
    </location>
</feature>
<evidence type="ECO:0000256" key="1">
    <source>
        <dbReference type="SAM" id="Phobius"/>
    </source>
</evidence>
<evidence type="ECO:0000313" key="3">
    <source>
        <dbReference type="EMBL" id="EEW25837.1"/>
    </source>
</evidence>
<keyword evidence="1" id="KW-0472">Membrane</keyword>
<feature type="transmembrane region" description="Helical" evidence="1">
    <location>
        <begin position="392"/>
        <end position="413"/>
    </location>
</feature>
<keyword evidence="4" id="KW-1185">Reference proteome</keyword>
<dbReference type="PANTHER" id="PTHR33406">
    <property type="entry name" value="MEMBRANE PROTEIN MJ1562-RELATED"/>
    <property type="match status" value="1"/>
</dbReference>
<dbReference type="EMBL" id="ACYY01000006">
    <property type="protein sequence ID" value="EEW25837.1"/>
    <property type="molecule type" value="Genomic_DNA"/>
</dbReference>
<proteinExistence type="predicted"/>
<dbReference type="eggNOG" id="COG1033">
    <property type="taxonomic scope" value="Bacteria"/>
</dbReference>
<dbReference type="Gene3D" id="1.20.1640.10">
    <property type="entry name" value="Multidrug efflux transporter AcrB transmembrane domain"/>
    <property type="match status" value="2"/>
</dbReference>
<comment type="caution">
    <text evidence="3">The sequence shown here is derived from an EMBL/GenBank/DDBJ whole genome shotgun (WGS) entry which is preliminary data.</text>
</comment>
<name>C8RZP0_9RHOB</name>
<feature type="transmembrane region" description="Helical" evidence="1">
    <location>
        <begin position="662"/>
        <end position="684"/>
    </location>
</feature>
<dbReference type="PANTHER" id="PTHR33406:SF12">
    <property type="entry name" value="BLR2997 PROTEIN"/>
    <property type="match status" value="1"/>
</dbReference>
<dbReference type="PROSITE" id="PS50156">
    <property type="entry name" value="SSD"/>
    <property type="match status" value="2"/>
</dbReference>
<dbReference type="Proteomes" id="UP000010121">
    <property type="component" value="Unassembled WGS sequence"/>
</dbReference>
<keyword evidence="1" id="KW-1133">Transmembrane helix</keyword>
<dbReference type="AlphaFoldDB" id="C8RZP0"/>
<feature type="domain" description="SSD" evidence="2">
    <location>
        <begin position="248"/>
        <end position="367"/>
    </location>
</feature>
<gene>
    <name evidence="3" type="ORF">Rsw2DRAFT_1268</name>
</gene>
<protein>
    <submittedName>
        <fullName evidence="3">RND efflux transporter</fullName>
    </submittedName>
</protein>
<dbReference type="InterPro" id="IPR000731">
    <property type="entry name" value="SSD"/>
</dbReference>
<evidence type="ECO:0000313" key="4">
    <source>
        <dbReference type="Proteomes" id="UP000010121"/>
    </source>
</evidence>
<dbReference type="GO" id="GO:0005886">
    <property type="term" value="C:plasma membrane"/>
    <property type="evidence" value="ECO:0007669"/>
    <property type="project" value="TreeGrafter"/>
</dbReference>
<reference evidence="3 4" key="1">
    <citation type="submission" date="2009-08" db="EMBL/GenBank/DDBJ databases">
        <title>The draft genome of Rhodobacter sp. SW2.</title>
        <authorList>
            <consortium name="US DOE Joint Genome Institute (JGI-PGF)"/>
            <person name="Lucas S."/>
            <person name="Copeland A."/>
            <person name="Lapidus A."/>
            <person name="Glavina del Rio T."/>
            <person name="Tice H."/>
            <person name="Bruce D."/>
            <person name="Goodwin L."/>
            <person name="Pitluck S."/>
            <person name="Larimer F."/>
            <person name="Land M.L."/>
            <person name="Hauser L."/>
            <person name="Emerson D."/>
        </authorList>
    </citation>
    <scope>NUCLEOTIDE SEQUENCE [LARGE SCALE GENOMIC DNA]</scope>
    <source>
        <strain evidence="3 4">SW2</strain>
    </source>
</reference>
<keyword evidence="1" id="KW-0812">Transmembrane</keyword>
<evidence type="ECO:0000259" key="2">
    <source>
        <dbReference type="PROSITE" id="PS50156"/>
    </source>
</evidence>
<feature type="domain" description="SSD" evidence="2">
    <location>
        <begin position="592"/>
        <end position="716"/>
    </location>
</feature>
<dbReference type="STRING" id="371731.Rsw2DRAFT_1268"/>